<name>A0ABV0Y5Y8_9TELE</name>
<proteinExistence type="inferred from homology"/>
<dbReference type="InterPro" id="IPR006461">
    <property type="entry name" value="PLAC_motif_containing"/>
</dbReference>
<accession>A0ABV0Y5Y8</accession>
<evidence type="ECO:0000256" key="1">
    <source>
        <dbReference type="ARBA" id="ARBA00009024"/>
    </source>
</evidence>
<gene>
    <name evidence="2" type="ORF">AMECASPLE_030624</name>
</gene>
<reference evidence="2 3" key="1">
    <citation type="submission" date="2021-06" db="EMBL/GenBank/DDBJ databases">
        <authorList>
            <person name="Palmer J.M."/>
        </authorList>
    </citation>
    <scope>NUCLEOTIDE SEQUENCE [LARGE SCALE GENOMIC DNA]</scope>
    <source>
        <strain evidence="2 3">AS_MEX2019</strain>
        <tissue evidence="2">Muscle</tissue>
    </source>
</reference>
<comment type="caution">
    <text evidence="2">The sequence shown here is derived from an EMBL/GenBank/DDBJ whole genome shotgun (WGS) entry which is preliminary data.</text>
</comment>
<sequence length="164" mass="18947">MRIHVFLFSLKASDTIARNSCLRRETQSSINPKDFIMENKMVIHQPRPMMEIQNSHEWGTGICDCCEDMKTCCFAFWCLPCFACITSRDFGEPLCLPLLDIFRSCISPVTLSMRSTMRERYKIEGSIARDCVYATFCAGCVWCQMSREMKRRKIQVVLVNAKTS</sequence>
<evidence type="ECO:0000313" key="2">
    <source>
        <dbReference type="EMBL" id="MEQ2289212.1"/>
    </source>
</evidence>
<organism evidence="2 3">
    <name type="scientific">Ameca splendens</name>
    <dbReference type="NCBI Taxonomy" id="208324"/>
    <lineage>
        <taxon>Eukaryota</taxon>
        <taxon>Metazoa</taxon>
        <taxon>Chordata</taxon>
        <taxon>Craniata</taxon>
        <taxon>Vertebrata</taxon>
        <taxon>Euteleostomi</taxon>
        <taxon>Actinopterygii</taxon>
        <taxon>Neopterygii</taxon>
        <taxon>Teleostei</taxon>
        <taxon>Neoteleostei</taxon>
        <taxon>Acanthomorphata</taxon>
        <taxon>Ovalentaria</taxon>
        <taxon>Atherinomorphae</taxon>
        <taxon>Cyprinodontiformes</taxon>
        <taxon>Goodeidae</taxon>
        <taxon>Ameca</taxon>
    </lineage>
</organism>
<dbReference type="PANTHER" id="PTHR15907">
    <property type="entry name" value="DUF614 FAMILY PROTEIN-RELATED"/>
    <property type="match status" value="1"/>
</dbReference>
<dbReference type="Proteomes" id="UP001469553">
    <property type="component" value="Unassembled WGS sequence"/>
</dbReference>
<evidence type="ECO:0000313" key="3">
    <source>
        <dbReference type="Proteomes" id="UP001469553"/>
    </source>
</evidence>
<protein>
    <recommendedName>
        <fullName evidence="4">Plac8 onzin related protein 2</fullName>
    </recommendedName>
</protein>
<dbReference type="Pfam" id="PF04749">
    <property type="entry name" value="PLAC8"/>
    <property type="match status" value="1"/>
</dbReference>
<keyword evidence="3" id="KW-1185">Reference proteome</keyword>
<comment type="similarity">
    <text evidence="1">Belongs to the cornifelin family.</text>
</comment>
<dbReference type="NCBIfam" id="TIGR01571">
    <property type="entry name" value="A_thal_Cys_rich"/>
    <property type="match status" value="1"/>
</dbReference>
<evidence type="ECO:0008006" key="4">
    <source>
        <dbReference type="Google" id="ProtNLM"/>
    </source>
</evidence>
<dbReference type="EMBL" id="JAHRIP010022492">
    <property type="protein sequence ID" value="MEQ2289212.1"/>
    <property type="molecule type" value="Genomic_DNA"/>
</dbReference>